<reference evidence="3 4" key="1">
    <citation type="journal article" date="2018" name="Biotechnol. Biofuels">
        <title>Integrative visual omics of the white-rot fungus Polyporus brumalis exposes the biotechnological potential of its oxidative enzymes for delignifying raw plant biomass.</title>
        <authorList>
            <person name="Miyauchi S."/>
            <person name="Rancon A."/>
            <person name="Drula E."/>
            <person name="Hage H."/>
            <person name="Chaduli D."/>
            <person name="Favel A."/>
            <person name="Grisel S."/>
            <person name="Henrissat B."/>
            <person name="Herpoel-Gimbert I."/>
            <person name="Ruiz-Duenas F.J."/>
            <person name="Chevret D."/>
            <person name="Hainaut M."/>
            <person name="Lin J."/>
            <person name="Wang M."/>
            <person name="Pangilinan J."/>
            <person name="Lipzen A."/>
            <person name="Lesage-Meessen L."/>
            <person name="Navarro D."/>
            <person name="Riley R."/>
            <person name="Grigoriev I.V."/>
            <person name="Zhou S."/>
            <person name="Raouche S."/>
            <person name="Rosso M.N."/>
        </authorList>
    </citation>
    <scope>NUCLEOTIDE SEQUENCE [LARGE SCALE GENOMIC DNA]</scope>
    <source>
        <strain evidence="3 4">BRFM 1820</strain>
    </source>
</reference>
<accession>A0A371D598</accession>
<evidence type="ECO:0000256" key="1">
    <source>
        <dbReference type="SAM" id="MobiDB-lite"/>
    </source>
</evidence>
<dbReference type="EMBL" id="KZ857416">
    <property type="protein sequence ID" value="RDX47716.1"/>
    <property type="molecule type" value="Genomic_DNA"/>
</dbReference>
<feature type="domain" description="Retroviral polymerase SH3-like" evidence="2">
    <location>
        <begin position="1"/>
        <end position="40"/>
    </location>
</feature>
<gene>
    <name evidence="3" type="ORF">OH76DRAFT_1316383</name>
</gene>
<dbReference type="Pfam" id="PF25597">
    <property type="entry name" value="SH3_retrovirus"/>
    <property type="match status" value="1"/>
</dbReference>
<proteinExistence type="predicted"/>
<evidence type="ECO:0000259" key="2">
    <source>
        <dbReference type="Pfam" id="PF25597"/>
    </source>
</evidence>
<protein>
    <recommendedName>
        <fullName evidence="2">Retroviral polymerase SH3-like domain-containing protein</fullName>
    </recommendedName>
</protein>
<keyword evidence="4" id="KW-1185">Reference proteome</keyword>
<evidence type="ECO:0000313" key="3">
    <source>
        <dbReference type="EMBL" id="RDX47716.1"/>
    </source>
</evidence>
<dbReference type="OrthoDB" id="2776596at2759"/>
<sequence length="161" mass="17556">KLSERATVARWVGFDEETDAHRIYWPSKRAVTVERSVKFNIGTEEVEVPLEGERDKTSDQAPSTPVIPQPPATQQQPPAPLTSITPDQALPSPTQHPKREGTQSAAPKTSPDVLGTGFEPAPEGRPKRIRKESEYVRRIRSGEGSATGRTGELPKGLQPGT</sequence>
<feature type="non-terminal residue" evidence="3">
    <location>
        <position position="161"/>
    </location>
</feature>
<name>A0A371D598_9APHY</name>
<organism evidence="3 4">
    <name type="scientific">Lentinus brumalis</name>
    <dbReference type="NCBI Taxonomy" id="2498619"/>
    <lineage>
        <taxon>Eukaryota</taxon>
        <taxon>Fungi</taxon>
        <taxon>Dikarya</taxon>
        <taxon>Basidiomycota</taxon>
        <taxon>Agaricomycotina</taxon>
        <taxon>Agaricomycetes</taxon>
        <taxon>Polyporales</taxon>
        <taxon>Polyporaceae</taxon>
        <taxon>Lentinus</taxon>
    </lineage>
</organism>
<feature type="compositionally biased region" description="Polar residues" evidence="1">
    <location>
        <begin position="82"/>
        <end position="95"/>
    </location>
</feature>
<feature type="non-terminal residue" evidence="3">
    <location>
        <position position="1"/>
    </location>
</feature>
<evidence type="ECO:0000313" key="4">
    <source>
        <dbReference type="Proteomes" id="UP000256964"/>
    </source>
</evidence>
<dbReference type="AlphaFoldDB" id="A0A371D598"/>
<feature type="region of interest" description="Disordered" evidence="1">
    <location>
        <begin position="35"/>
        <end position="161"/>
    </location>
</feature>
<feature type="compositionally biased region" description="Basic and acidic residues" evidence="1">
    <location>
        <begin position="122"/>
        <end position="141"/>
    </location>
</feature>
<dbReference type="Proteomes" id="UP000256964">
    <property type="component" value="Unassembled WGS sequence"/>
</dbReference>
<dbReference type="STRING" id="139420.A0A371D598"/>
<dbReference type="InterPro" id="IPR057670">
    <property type="entry name" value="SH3_retrovirus"/>
</dbReference>